<evidence type="ECO:0000313" key="1">
    <source>
        <dbReference type="EMBL" id="GGU74443.1"/>
    </source>
</evidence>
<sequence>MVSWRFPSPGIATGPVTGLVTLIAVAPEGQGGGGGVWHGVHPVGGFVEHAEHPDVGGFVAHDDEHPGVLLVEQVGHACAARGTAWAAADPAAIPNAMVAVRPAPTSPAPQLNRRDCVFVRPATRITSTPPQCLGT</sequence>
<gene>
    <name evidence="1" type="ORF">GCM10010260_02840</name>
</gene>
<comment type="caution">
    <text evidence="1">The sequence shown here is derived from an EMBL/GenBank/DDBJ whole genome shotgun (WGS) entry which is preliminary data.</text>
</comment>
<proteinExistence type="predicted"/>
<reference evidence="1" key="2">
    <citation type="submission" date="2020-09" db="EMBL/GenBank/DDBJ databases">
        <authorList>
            <person name="Sun Q."/>
            <person name="Ohkuma M."/>
        </authorList>
    </citation>
    <scope>NUCLEOTIDE SEQUENCE</scope>
    <source>
        <strain evidence="1">JCM 4369</strain>
    </source>
</reference>
<dbReference type="EMBL" id="BMTD01000001">
    <property type="protein sequence ID" value="GGU74443.1"/>
    <property type="molecule type" value="Genomic_DNA"/>
</dbReference>
<name>A0A918I6V7_9ACTN</name>
<keyword evidence="2" id="KW-1185">Reference proteome</keyword>
<organism evidence="1 2">
    <name type="scientific">Streptomyces filipinensis</name>
    <dbReference type="NCBI Taxonomy" id="66887"/>
    <lineage>
        <taxon>Bacteria</taxon>
        <taxon>Bacillati</taxon>
        <taxon>Actinomycetota</taxon>
        <taxon>Actinomycetes</taxon>
        <taxon>Kitasatosporales</taxon>
        <taxon>Streptomycetaceae</taxon>
        <taxon>Streptomyces</taxon>
    </lineage>
</organism>
<dbReference type="Proteomes" id="UP000618795">
    <property type="component" value="Unassembled WGS sequence"/>
</dbReference>
<dbReference type="AlphaFoldDB" id="A0A918I6V7"/>
<evidence type="ECO:0000313" key="2">
    <source>
        <dbReference type="Proteomes" id="UP000618795"/>
    </source>
</evidence>
<reference evidence="1" key="1">
    <citation type="journal article" date="2014" name="Int. J. Syst. Evol. Microbiol.">
        <title>Complete genome sequence of Corynebacterium casei LMG S-19264T (=DSM 44701T), isolated from a smear-ripened cheese.</title>
        <authorList>
            <consortium name="US DOE Joint Genome Institute (JGI-PGF)"/>
            <person name="Walter F."/>
            <person name="Albersmeier A."/>
            <person name="Kalinowski J."/>
            <person name="Ruckert C."/>
        </authorList>
    </citation>
    <scope>NUCLEOTIDE SEQUENCE</scope>
    <source>
        <strain evidence="1">JCM 4369</strain>
    </source>
</reference>
<protein>
    <submittedName>
        <fullName evidence="1">Uncharacterized protein</fullName>
    </submittedName>
</protein>
<accession>A0A918I6V7</accession>